<accession>A0A8S2DK43</accession>
<dbReference type="AlphaFoldDB" id="A0A8S2DK43"/>
<sequence>MNYALTTTLCNNCSTIKQEHILFTTIVLQTGYLFNNNNNRSSQSNDTILFLISNNHYSTTIKTTSSISSSILLTVLLGICLSLIALITSVGNIIVVLAFYFDKKLRTINVNFAPGIWLISVITSDYRPLNGSTVTSECLGDYNYSFIYMLFAQFNYFIWPFIVLFILNILIMWNIWQRTRKMTNKIKSDPPISTQNQMTIDKPTTKEIKNKDNLFQRRSSEKTIILINDKHTTSDQEYCCNNPGTMLRDDNDSYFEIEDECAGEREYYSSAHNTRRLSTVDKQFLALPIHKQHRDDNERQSNISIIPEESDFLDVNKLKMLSRRASNTIRQFFGKLPITSECSESARTCNIKPNEMDDISFQTNNHQSNGKSIYKQISASSVHPHSPLTKKAITKVIQEDERRMTN</sequence>
<evidence type="ECO:0000256" key="1">
    <source>
        <dbReference type="SAM" id="Phobius"/>
    </source>
</evidence>
<keyword evidence="1" id="KW-1133">Transmembrane helix</keyword>
<dbReference type="SUPFAM" id="SSF81321">
    <property type="entry name" value="Family A G protein-coupled receptor-like"/>
    <property type="match status" value="1"/>
</dbReference>
<evidence type="ECO:0000313" key="3">
    <source>
        <dbReference type="EMBL" id="CAF3713766.1"/>
    </source>
</evidence>
<evidence type="ECO:0000313" key="4">
    <source>
        <dbReference type="Proteomes" id="UP000677228"/>
    </source>
</evidence>
<dbReference type="Proteomes" id="UP000677228">
    <property type="component" value="Unassembled WGS sequence"/>
</dbReference>
<feature type="transmembrane region" description="Helical" evidence="1">
    <location>
        <begin position="71"/>
        <end position="101"/>
    </location>
</feature>
<dbReference type="EMBL" id="CAJNOK010004458">
    <property type="protein sequence ID" value="CAF0938319.1"/>
    <property type="molecule type" value="Genomic_DNA"/>
</dbReference>
<evidence type="ECO:0000313" key="2">
    <source>
        <dbReference type="EMBL" id="CAF0938319.1"/>
    </source>
</evidence>
<proteinExistence type="predicted"/>
<evidence type="ECO:0008006" key="5">
    <source>
        <dbReference type="Google" id="ProtNLM"/>
    </source>
</evidence>
<gene>
    <name evidence="2" type="ORF">OVA965_LOCUS11503</name>
    <name evidence="3" type="ORF">TMI583_LOCUS11504</name>
</gene>
<dbReference type="Proteomes" id="UP000682733">
    <property type="component" value="Unassembled WGS sequence"/>
</dbReference>
<reference evidence="2" key="1">
    <citation type="submission" date="2021-02" db="EMBL/GenBank/DDBJ databases">
        <authorList>
            <person name="Nowell W R."/>
        </authorList>
    </citation>
    <scope>NUCLEOTIDE SEQUENCE</scope>
</reference>
<keyword evidence="1" id="KW-0812">Transmembrane</keyword>
<keyword evidence="1" id="KW-0472">Membrane</keyword>
<protein>
    <recommendedName>
        <fullName evidence="5">G-protein coupled receptors family 1 profile domain-containing protein</fullName>
    </recommendedName>
</protein>
<organism evidence="2 4">
    <name type="scientific">Didymodactylos carnosus</name>
    <dbReference type="NCBI Taxonomy" id="1234261"/>
    <lineage>
        <taxon>Eukaryota</taxon>
        <taxon>Metazoa</taxon>
        <taxon>Spiralia</taxon>
        <taxon>Gnathifera</taxon>
        <taxon>Rotifera</taxon>
        <taxon>Eurotatoria</taxon>
        <taxon>Bdelloidea</taxon>
        <taxon>Philodinida</taxon>
        <taxon>Philodinidae</taxon>
        <taxon>Didymodactylos</taxon>
    </lineage>
</organism>
<comment type="caution">
    <text evidence="2">The sequence shown here is derived from an EMBL/GenBank/DDBJ whole genome shotgun (WGS) entry which is preliminary data.</text>
</comment>
<dbReference type="EMBL" id="CAJOBA010004462">
    <property type="protein sequence ID" value="CAF3713766.1"/>
    <property type="molecule type" value="Genomic_DNA"/>
</dbReference>
<dbReference type="Gene3D" id="1.20.1070.10">
    <property type="entry name" value="Rhodopsin 7-helix transmembrane proteins"/>
    <property type="match status" value="1"/>
</dbReference>
<name>A0A8S2DK43_9BILA</name>
<feature type="transmembrane region" description="Helical" evidence="1">
    <location>
        <begin position="156"/>
        <end position="176"/>
    </location>
</feature>